<evidence type="ECO:0000313" key="3">
    <source>
        <dbReference type="Proteomes" id="UP001066276"/>
    </source>
</evidence>
<keyword evidence="3" id="KW-1185">Reference proteome</keyword>
<dbReference type="Proteomes" id="UP001066276">
    <property type="component" value="Chromosome 11"/>
</dbReference>
<feature type="compositionally biased region" description="Polar residues" evidence="1">
    <location>
        <begin position="36"/>
        <end position="57"/>
    </location>
</feature>
<evidence type="ECO:0000313" key="2">
    <source>
        <dbReference type="EMBL" id="KAJ1088835.1"/>
    </source>
</evidence>
<proteinExistence type="predicted"/>
<reference evidence="2" key="1">
    <citation type="journal article" date="2022" name="bioRxiv">
        <title>Sequencing and chromosome-scale assembly of the giantPleurodeles waltlgenome.</title>
        <authorList>
            <person name="Brown T."/>
            <person name="Elewa A."/>
            <person name="Iarovenko S."/>
            <person name="Subramanian E."/>
            <person name="Araus A.J."/>
            <person name="Petzold A."/>
            <person name="Susuki M."/>
            <person name="Suzuki K.-i.T."/>
            <person name="Hayashi T."/>
            <person name="Toyoda A."/>
            <person name="Oliveira C."/>
            <person name="Osipova E."/>
            <person name="Leigh N.D."/>
            <person name="Simon A."/>
            <person name="Yun M.H."/>
        </authorList>
    </citation>
    <scope>NUCLEOTIDE SEQUENCE</scope>
    <source>
        <strain evidence="2">20211129_DDA</strain>
        <tissue evidence="2">Liver</tissue>
    </source>
</reference>
<name>A0AAV7LN40_PLEWA</name>
<organism evidence="2 3">
    <name type="scientific">Pleurodeles waltl</name>
    <name type="common">Iberian ribbed newt</name>
    <dbReference type="NCBI Taxonomy" id="8319"/>
    <lineage>
        <taxon>Eukaryota</taxon>
        <taxon>Metazoa</taxon>
        <taxon>Chordata</taxon>
        <taxon>Craniata</taxon>
        <taxon>Vertebrata</taxon>
        <taxon>Euteleostomi</taxon>
        <taxon>Amphibia</taxon>
        <taxon>Batrachia</taxon>
        <taxon>Caudata</taxon>
        <taxon>Salamandroidea</taxon>
        <taxon>Salamandridae</taxon>
        <taxon>Pleurodelinae</taxon>
        <taxon>Pleurodeles</taxon>
    </lineage>
</organism>
<accession>A0AAV7LN40</accession>
<protein>
    <submittedName>
        <fullName evidence="2">Uncharacterized protein</fullName>
    </submittedName>
</protein>
<gene>
    <name evidence="2" type="ORF">NDU88_001990</name>
</gene>
<comment type="caution">
    <text evidence="2">The sequence shown here is derived from an EMBL/GenBank/DDBJ whole genome shotgun (WGS) entry which is preliminary data.</text>
</comment>
<dbReference type="EMBL" id="JANPWB010000015">
    <property type="protein sequence ID" value="KAJ1088835.1"/>
    <property type="molecule type" value="Genomic_DNA"/>
</dbReference>
<dbReference type="AlphaFoldDB" id="A0AAV7LN40"/>
<evidence type="ECO:0000256" key="1">
    <source>
        <dbReference type="SAM" id="MobiDB-lite"/>
    </source>
</evidence>
<feature type="region of interest" description="Disordered" evidence="1">
    <location>
        <begin position="33"/>
        <end position="57"/>
    </location>
</feature>
<sequence>MRETTGVRGGVYTPRSPEGRDCWSGLAVTQVGEASGNGTSSGAKVRSSQTTPRSQTGTWPLKQACYACMKGVGGTEFPCPLLGIQGR</sequence>